<dbReference type="AlphaFoldDB" id="A0AB38I0B0"/>
<protein>
    <submittedName>
        <fullName evidence="1">Uncharacterized protein</fullName>
    </submittedName>
</protein>
<dbReference type="EMBL" id="SIMR01000001">
    <property type="protein sequence ID" value="TBC13496.1"/>
    <property type="molecule type" value="Genomic_DNA"/>
</dbReference>
<sequence>MQIARCSMAEGVLAFTRTREASIGRDCERNGLTGVDCACAPAAFKATLILLLCGSSRGHE</sequence>
<reference evidence="1 2" key="1">
    <citation type="submission" date="2019-02" db="EMBL/GenBank/DDBJ databases">
        <title>The genomic architecture of introgression among sibling species of bacteria.</title>
        <authorList>
            <person name="Cavassim M.I.A."/>
            <person name="Moeskjaer S."/>
            <person name="Moslemi C."/>
            <person name="Fields B."/>
            <person name="Bachmann A."/>
            <person name="Vilhjalmsson B."/>
            <person name="Schierup M.H."/>
            <person name="Young J.P.W."/>
            <person name="Andersen S.U."/>
        </authorList>
    </citation>
    <scope>NUCLEOTIDE SEQUENCE [LARGE SCALE GENOMIC DNA]</scope>
    <source>
        <strain evidence="1 2">SM92</strain>
    </source>
</reference>
<dbReference type="Proteomes" id="UP000294215">
    <property type="component" value="Unassembled WGS sequence"/>
</dbReference>
<evidence type="ECO:0000313" key="1">
    <source>
        <dbReference type="EMBL" id="TBC13496.1"/>
    </source>
</evidence>
<comment type="caution">
    <text evidence="1">The sequence shown here is derived from an EMBL/GenBank/DDBJ whole genome shotgun (WGS) entry which is preliminary data.</text>
</comment>
<evidence type="ECO:0000313" key="2">
    <source>
        <dbReference type="Proteomes" id="UP000294215"/>
    </source>
</evidence>
<gene>
    <name evidence="1" type="ORF">ELH40_00400</name>
</gene>
<name>A0AB38I0B0_9HYPH</name>
<accession>A0AB38I0B0</accession>
<organism evidence="1 2">
    <name type="scientific">Rhizobium ruizarguesonis</name>
    <dbReference type="NCBI Taxonomy" id="2081791"/>
    <lineage>
        <taxon>Bacteria</taxon>
        <taxon>Pseudomonadati</taxon>
        <taxon>Pseudomonadota</taxon>
        <taxon>Alphaproteobacteria</taxon>
        <taxon>Hyphomicrobiales</taxon>
        <taxon>Rhizobiaceae</taxon>
        <taxon>Rhizobium/Agrobacterium group</taxon>
        <taxon>Rhizobium</taxon>
    </lineage>
</organism>
<proteinExistence type="predicted"/>